<accession>A0A239A547</accession>
<evidence type="ECO:0000313" key="1">
    <source>
        <dbReference type="EMBL" id="SNR90208.1"/>
    </source>
</evidence>
<evidence type="ECO:0000313" key="2">
    <source>
        <dbReference type="Proteomes" id="UP000198310"/>
    </source>
</evidence>
<reference evidence="2" key="1">
    <citation type="submission" date="2017-06" db="EMBL/GenBank/DDBJ databases">
        <authorList>
            <person name="Varghese N."/>
            <person name="Submissions S."/>
        </authorList>
    </citation>
    <scope>NUCLEOTIDE SEQUENCE [LARGE SCALE GENOMIC DNA]</scope>
    <source>
        <strain evidence="2">DSM 28041</strain>
    </source>
</reference>
<name>A0A239A547_9BACT</name>
<protein>
    <submittedName>
        <fullName evidence="1">Uncharacterized protein</fullName>
    </submittedName>
</protein>
<proteinExistence type="predicted"/>
<keyword evidence="2" id="KW-1185">Reference proteome</keyword>
<dbReference type="Proteomes" id="UP000198310">
    <property type="component" value="Unassembled WGS sequence"/>
</dbReference>
<sequence>MLASILFLCGSLGTAQPDTLRPIPAQTLAEVTVRPSKTVTITPFTSGKVKALRTYSLVAGTNIAVHLPATTSGTLATIQVQLKPTDVRAGRLRVQLLAAPQSQVATVPENAPLLPAPIMVSAQQMKEAPKGLLSLDVSSYNIAMPANGVFVVVEGLGSEEAPNYVAITVPSKGSGSPLVVTGGAAGYETSHLDEWAELELGSSESEPRTWIKGTNGKGWILRKPKEDPKKVMNSRLAVTLVEGM</sequence>
<dbReference type="AlphaFoldDB" id="A0A239A547"/>
<organism evidence="1 2">
    <name type="scientific">Hymenobacter mucosus</name>
    <dbReference type="NCBI Taxonomy" id="1411120"/>
    <lineage>
        <taxon>Bacteria</taxon>
        <taxon>Pseudomonadati</taxon>
        <taxon>Bacteroidota</taxon>
        <taxon>Cytophagia</taxon>
        <taxon>Cytophagales</taxon>
        <taxon>Hymenobacteraceae</taxon>
        <taxon>Hymenobacter</taxon>
    </lineage>
</organism>
<gene>
    <name evidence="1" type="ORF">SAMN06269173_110174</name>
</gene>
<dbReference type="RefSeq" id="WP_089333843.1">
    <property type="nucleotide sequence ID" value="NZ_FZNS01000010.1"/>
</dbReference>
<dbReference type="EMBL" id="FZNS01000010">
    <property type="protein sequence ID" value="SNR90208.1"/>
    <property type="molecule type" value="Genomic_DNA"/>
</dbReference>